<feature type="glycosylation site" description="N-linked (GlcNAc...) asparagine" evidence="26">
    <location>
        <position position="236"/>
    </location>
</feature>
<comment type="catalytic activity">
    <reaction evidence="22">
        <text>an N(4)-{beta-D-GlcNAc-(1-&gt;2)-alpha-D-Man-(1-&gt;3)-[alpha-D-Man-(1-&gt;6)]-beta-D-Man-(1-&gt;4)-beta-D-GlcNAc-(1-&gt;4)-beta-D-GlcNAc}-L-asparaginyl-[protein] + UDP-N-acetyl-alpha-D-glucosamine = N(4)-{beta-D-GlcNAc-(1-&gt;2)-alpha-D-Man-(1-&gt;3)-[beta-D-GlcNAc-(1-&gt;2)-alpha-D-Man-(1-&gt;6)]-beta-D-Man-(1-&gt;4)-beta-D-GlcNAc-(1-&gt;4)-beta-D-GlcNAc}-L-asparaginyl-[protein] + UDP + H(+)</text>
        <dbReference type="Rhea" id="RHEA:12941"/>
        <dbReference type="Rhea" id="RHEA-COMP:13526"/>
        <dbReference type="Rhea" id="RHEA-COMP:14369"/>
        <dbReference type="ChEBI" id="CHEBI:15378"/>
        <dbReference type="ChEBI" id="CHEBI:57705"/>
        <dbReference type="ChEBI" id="CHEBI:58223"/>
        <dbReference type="ChEBI" id="CHEBI:60615"/>
        <dbReference type="ChEBI" id="CHEBI:60651"/>
        <dbReference type="EC" id="2.4.1.143"/>
    </reaction>
</comment>
<evidence type="ECO:0000256" key="9">
    <source>
        <dbReference type="ARBA" id="ARBA00022692"/>
    </source>
</evidence>
<evidence type="ECO:0000256" key="18">
    <source>
        <dbReference type="ARBA" id="ARBA00029663"/>
    </source>
</evidence>
<dbReference type="PANTHER" id="PTHR12871:SF0">
    <property type="entry name" value="ALPHA-1,6-MANNOSYL-GLYCOPROTEIN 2-BETA-N-ACETYLGLUCOSAMINYLTRANSFERASE"/>
    <property type="match status" value="1"/>
</dbReference>
<gene>
    <name evidence="29" type="primary">MGAT2</name>
</gene>
<dbReference type="CTD" id="4247"/>
<dbReference type="PANTHER" id="PTHR12871">
    <property type="entry name" value="BETA-1,2-N-ACETYLGLUCOSAMINYLTRANSFERASE II"/>
    <property type="match status" value="1"/>
</dbReference>
<sequence length="613" mass="69223">MRLTEKQQEQQHRDAQYGQSRCRQAQQPPCECPFRKGKVNSVNPLTKTVGLTLPLLTGLTRPGPAQPRILKTGGSGVTATTQHRAYRETRRPRSCLARLAPHRKGRDVAEVGTEPERQCCEPIGGAQRQPGVSGRVREAPTDGQGRAGGVWVPGPRRSAGESLLVRTVAAGVRPSEAVFLVPGCPGPHRDESAEDAGPLEAQALAPPLLDADPVRGAGARAGDHPAVSVGIRRGSNESAAPLVAAAPQPEVDNLTLRYRSLVYQLNFDQTLRNVDKAASWTPRELALVVQVHNRPEYLKLLLDSLRKAQGIDDVLVIFSHDFWSTEINQLIAGVDFCPVLQVFFPFSIQLYPNEFPGTDPRDCPRDMEKNAALRMGCINAEYPDSFGHYREAKFSQTKHHWWWKLHFVWERVKVLRDYAGLILFLEEDHYLAPDFYHVFKKMWKLKQLECPECDVLSLGTYTAIRNFYDVADKVDVKTWKSTEHNMGLALTREAYQKLIECTDTFCTYDDYNWDWTLQYLTVSCLPKFWKVLVPQVPRIFHAGDCGMHHQKTCRPATQSAQLESLLNNNKQYLFPETLTISEKFMTSLSPPRKNGGWGDIRDHELCKSYRRLQ</sequence>
<evidence type="ECO:0000256" key="21">
    <source>
        <dbReference type="ARBA" id="ARBA00032915"/>
    </source>
</evidence>
<feature type="region of interest" description="Disordered" evidence="27">
    <location>
        <begin position="119"/>
        <end position="154"/>
    </location>
</feature>
<feature type="region of interest" description="Disordered" evidence="27">
    <location>
        <begin position="62"/>
        <end position="91"/>
    </location>
</feature>
<dbReference type="KEGG" id="bbis:104990275"/>
<keyword evidence="14" id="KW-0472">Membrane</keyword>
<comment type="cofactor">
    <cofactor evidence="1 24">
        <name>Mn(2+)</name>
        <dbReference type="ChEBI" id="CHEBI:29035"/>
    </cofactor>
</comment>
<keyword evidence="8" id="KW-0808">Transferase</keyword>
<dbReference type="GO" id="GO:0006487">
    <property type="term" value="P:protein N-linked glycosylation"/>
    <property type="evidence" value="ECO:0007669"/>
    <property type="project" value="TreeGrafter"/>
</dbReference>
<evidence type="ECO:0000256" key="27">
    <source>
        <dbReference type="SAM" id="MobiDB-lite"/>
    </source>
</evidence>
<evidence type="ECO:0000256" key="25">
    <source>
        <dbReference type="PIRSR" id="PIRSR607754-3"/>
    </source>
</evidence>
<evidence type="ECO:0000256" key="12">
    <source>
        <dbReference type="ARBA" id="ARBA00022989"/>
    </source>
</evidence>
<dbReference type="InterPro" id="IPR007754">
    <property type="entry name" value="GlcNAc_II"/>
</dbReference>
<dbReference type="OrthoDB" id="6019616at2759"/>
<keyword evidence="9" id="KW-0812">Transmembrane</keyword>
<evidence type="ECO:0000256" key="16">
    <source>
        <dbReference type="ARBA" id="ARBA00023180"/>
    </source>
</evidence>
<keyword evidence="15 25" id="KW-1015">Disulfide bond</keyword>
<evidence type="ECO:0000256" key="14">
    <source>
        <dbReference type="ARBA" id="ARBA00023136"/>
    </source>
</evidence>
<evidence type="ECO:0000256" key="3">
    <source>
        <dbReference type="ARBA" id="ARBA00004922"/>
    </source>
</evidence>
<keyword evidence="16 26" id="KW-0325">Glycoprotein</keyword>
<comment type="similarity">
    <text evidence="4">Belongs to the glycosyltransferase 16 (GT16) protein family.</text>
</comment>
<dbReference type="Pfam" id="PF05060">
    <property type="entry name" value="MGAT2"/>
    <property type="match status" value="1"/>
</dbReference>
<keyword evidence="17 24" id="KW-0464">Manganese</keyword>
<feature type="binding site" evidence="23">
    <location>
        <begin position="290"/>
        <end position="294"/>
    </location>
    <ligand>
        <name>substrate</name>
    </ligand>
</feature>
<reference evidence="29" key="1">
    <citation type="submission" date="2025-08" db="UniProtKB">
        <authorList>
            <consortium name="RefSeq"/>
        </authorList>
    </citation>
    <scope>IDENTIFICATION</scope>
    <source>
        <tissue evidence="29">Blood</tissue>
    </source>
</reference>
<evidence type="ECO:0000256" key="10">
    <source>
        <dbReference type="ARBA" id="ARBA00022723"/>
    </source>
</evidence>
<keyword evidence="10 24" id="KW-0479">Metal-binding</keyword>
<dbReference type="GO" id="GO:0000139">
    <property type="term" value="C:Golgi membrane"/>
    <property type="evidence" value="ECO:0007669"/>
    <property type="project" value="UniProtKB-SubCell"/>
</dbReference>
<evidence type="ECO:0000256" key="7">
    <source>
        <dbReference type="ARBA" id="ARBA00022676"/>
    </source>
</evidence>
<feature type="binding site" evidence="23">
    <location>
        <begin position="396"/>
        <end position="400"/>
    </location>
    <ligand>
        <name>substrate</name>
    </ligand>
</feature>
<organism evidence="28 29">
    <name type="scientific">Bison bison bison</name>
    <name type="common">North American plains bison</name>
    <dbReference type="NCBI Taxonomy" id="43346"/>
    <lineage>
        <taxon>Eukaryota</taxon>
        <taxon>Metazoa</taxon>
        <taxon>Chordata</taxon>
        <taxon>Craniata</taxon>
        <taxon>Vertebrata</taxon>
        <taxon>Euteleostomi</taxon>
        <taxon>Mammalia</taxon>
        <taxon>Eutheria</taxon>
        <taxon>Laurasiatheria</taxon>
        <taxon>Artiodactyla</taxon>
        <taxon>Ruminantia</taxon>
        <taxon>Pecora</taxon>
        <taxon>Bovidae</taxon>
        <taxon>Bovinae</taxon>
        <taxon>Bison</taxon>
    </lineage>
</organism>
<evidence type="ECO:0000256" key="19">
    <source>
        <dbReference type="ARBA" id="ARBA00031203"/>
    </source>
</evidence>
<dbReference type="AlphaFoldDB" id="A0A6P3HN19"/>
<feature type="binding site" evidence="24">
    <location>
        <position position="428"/>
    </location>
    <ligand>
        <name>Mn(2+)</name>
        <dbReference type="ChEBI" id="CHEBI:29035"/>
    </ligand>
</feature>
<dbReference type="Proteomes" id="UP000515208">
    <property type="component" value="Unplaced"/>
</dbReference>
<dbReference type="InterPro" id="IPR029044">
    <property type="entry name" value="Nucleotide-diphossugar_trans"/>
</dbReference>
<evidence type="ECO:0000256" key="15">
    <source>
        <dbReference type="ARBA" id="ARBA00023157"/>
    </source>
</evidence>
<evidence type="ECO:0000256" key="20">
    <source>
        <dbReference type="ARBA" id="ARBA00032552"/>
    </source>
</evidence>
<comment type="subcellular location">
    <subcellularLocation>
        <location evidence="2">Golgi apparatus membrane</location>
        <topology evidence="2">Single-pass type II membrane protein</topology>
    </subcellularLocation>
</comment>
<dbReference type="RefSeq" id="XP_010840579.1">
    <property type="nucleotide sequence ID" value="XM_010842277.1"/>
</dbReference>
<keyword evidence="11" id="KW-0735">Signal-anchor</keyword>
<dbReference type="SUPFAM" id="SSF53448">
    <property type="entry name" value="Nucleotide-diphospho-sugar transferases"/>
    <property type="match status" value="1"/>
</dbReference>
<feature type="binding site" evidence="23">
    <location>
        <position position="465"/>
    </location>
    <ligand>
        <name>substrate</name>
    </ligand>
</feature>
<feature type="disulfide bond" evidence="25">
    <location>
        <begin position="450"/>
        <end position="453"/>
    </location>
</feature>
<feature type="disulfide bond" evidence="25">
    <location>
        <begin position="501"/>
        <end position="524"/>
    </location>
</feature>
<name>A0A6P3HN19_BISBB</name>
<dbReference type="GO" id="GO:0008455">
    <property type="term" value="F:alpha-1,6-mannosylglycoprotein 2-beta-N-acetylglucosaminyltransferase activity"/>
    <property type="evidence" value="ECO:0007669"/>
    <property type="project" value="UniProtKB-EC"/>
</dbReference>
<proteinExistence type="inferred from homology"/>
<keyword evidence="28" id="KW-1185">Reference proteome</keyword>
<dbReference type="GO" id="GO:0046872">
    <property type="term" value="F:metal ion binding"/>
    <property type="evidence" value="ECO:0007669"/>
    <property type="project" value="UniProtKB-KW"/>
</dbReference>
<evidence type="ECO:0000256" key="24">
    <source>
        <dbReference type="PIRSR" id="PIRSR607754-2"/>
    </source>
</evidence>
<accession>A0A6P3HN19</accession>
<evidence type="ECO:0000256" key="8">
    <source>
        <dbReference type="ARBA" id="ARBA00022679"/>
    </source>
</evidence>
<evidence type="ECO:0000256" key="5">
    <source>
        <dbReference type="ARBA" id="ARBA00012613"/>
    </source>
</evidence>
<evidence type="ECO:0000256" key="23">
    <source>
        <dbReference type="PIRSR" id="PIRSR607754-1"/>
    </source>
</evidence>
<feature type="binding site" evidence="24">
    <location>
        <position position="541"/>
    </location>
    <ligand>
        <name>Mn(2+)</name>
        <dbReference type="ChEBI" id="CHEBI:29035"/>
    </ligand>
</feature>
<feature type="disulfide bond" evidence="25">
    <location>
        <begin position="506"/>
        <end position="606"/>
    </location>
</feature>
<dbReference type="GeneID" id="104990275"/>
<evidence type="ECO:0000256" key="2">
    <source>
        <dbReference type="ARBA" id="ARBA00004323"/>
    </source>
</evidence>
<protein>
    <recommendedName>
        <fullName evidence="6">Alpha-1,6-mannosyl-glycoprotein 2-beta-N-acetylglucosaminyltransferase</fullName>
        <ecNumber evidence="5">2.4.1.143</ecNumber>
    </recommendedName>
    <alternativeName>
        <fullName evidence="21">Beta-1,2-N-acetylglucosaminyltransferase II</fullName>
    </alternativeName>
    <alternativeName>
        <fullName evidence="20">GlcNAc-T II</fullName>
    </alternativeName>
    <alternativeName>
        <fullName evidence="19">Mannoside acetylglucosaminyltransferase 2</fullName>
    </alternativeName>
    <alternativeName>
        <fullName evidence="18">N-glycosyl-oligosaccharide-glycoprotein N-acetylglucosaminyltransferase II</fullName>
    </alternativeName>
</protein>
<keyword evidence="12" id="KW-1133">Transmembrane helix</keyword>
<keyword evidence="13" id="KW-0333">Golgi apparatus</keyword>
<feature type="disulfide bond" evidence="25">
    <location>
        <begin position="545"/>
        <end position="553"/>
    </location>
</feature>
<evidence type="ECO:0000313" key="29">
    <source>
        <dbReference type="RefSeq" id="XP_010840579.1"/>
    </source>
</evidence>
<evidence type="ECO:0000256" key="22">
    <source>
        <dbReference type="ARBA" id="ARBA00093257"/>
    </source>
</evidence>
<dbReference type="UniPathway" id="UPA00378"/>
<dbReference type="EC" id="2.4.1.143" evidence="5"/>
<dbReference type="GO" id="GO:0009312">
    <property type="term" value="P:oligosaccharide biosynthetic process"/>
    <property type="evidence" value="ECO:0007669"/>
    <property type="project" value="InterPro"/>
</dbReference>
<feature type="glycosylation site" description="N-linked (GlcNAc...) asparagine" evidence="26">
    <location>
        <position position="253"/>
    </location>
</feature>
<keyword evidence="7" id="KW-0328">Glycosyltransferase</keyword>
<evidence type="ECO:0000256" key="13">
    <source>
        <dbReference type="ARBA" id="ARBA00023034"/>
    </source>
</evidence>
<dbReference type="GO" id="GO:0005795">
    <property type="term" value="C:Golgi stack"/>
    <property type="evidence" value="ECO:0007669"/>
    <property type="project" value="InterPro"/>
</dbReference>
<evidence type="ECO:0000256" key="11">
    <source>
        <dbReference type="ARBA" id="ARBA00022968"/>
    </source>
</evidence>
<evidence type="ECO:0000256" key="26">
    <source>
        <dbReference type="PIRSR" id="PIRSR607754-4"/>
    </source>
</evidence>
<evidence type="ECO:0000313" key="28">
    <source>
        <dbReference type="Proteomes" id="UP000515208"/>
    </source>
</evidence>
<feature type="region of interest" description="Disordered" evidence="27">
    <location>
        <begin position="1"/>
        <end position="22"/>
    </location>
</feature>
<feature type="compositionally biased region" description="Basic and acidic residues" evidence="27">
    <location>
        <begin position="1"/>
        <end position="15"/>
    </location>
</feature>
<comment type="pathway">
    <text evidence="3">Protein modification; protein glycosylation.</text>
</comment>
<feature type="binding site" evidence="23">
    <location>
        <position position="321"/>
    </location>
    <ligand>
        <name>substrate</name>
    </ligand>
</feature>
<feature type="disulfide bond" evidence="25">
    <location>
        <begin position="363"/>
        <end position="377"/>
    </location>
</feature>
<evidence type="ECO:0000256" key="17">
    <source>
        <dbReference type="ARBA" id="ARBA00023211"/>
    </source>
</evidence>
<dbReference type="Gene3D" id="3.90.550.10">
    <property type="entry name" value="Spore Coat Polysaccharide Biosynthesis Protein SpsA, Chain A"/>
    <property type="match status" value="1"/>
</dbReference>
<evidence type="ECO:0000256" key="6">
    <source>
        <dbReference type="ARBA" id="ARBA00014817"/>
    </source>
</evidence>
<evidence type="ECO:0000256" key="4">
    <source>
        <dbReference type="ARBA" id="ARBA00011011"/>
    </source>
</evidence>
<evidence type="ECO:0000256" key="1">
    <source>
        <dbReference type="ARBA" id="ARBA00001936"/>
    </source>
</evidence>